<evidence type="ECO:0000313" key="5">
    <source>
        <dbReference type="EMBL" id="RNB68613.1"/>
    </source>
</evidence>
<feature type="signal peptide" evidence="4">
    <location>
        <begin position="1"/>
        <end position="28"/>
    </location>
</feature>
<dbReference type="InterPro" id="IPR018389">
    <property type="entry name" value="DctP_fam"/>
</dbReference>
<proteinExistence type="inferred from homology"/>
<dbReference type="OrthoDB" id="9776801at2"/>
<dbReference type="PANTHER" id="PTHR33376:SF7">
    <property type="entry name" value="C4-DICARBOXYLATE-BINDING PROTEIN DCTB"/>
    <property type="match status" value="1"/>
</dbReference>
<sequence>MKKFVIFSVLTCMLALVGCSSQSSSPSASPTPAPAANGATPAETAAPKVMKLAVVTAKERSLTKGLEKFGEILEKESGGSIKVEVYADGQLGGDRAVFDAMKVGTIQGSTMSSGPIAVDVPRFTALDLPFLFKDEKTAYEILDGSIGKELLDELPAVGVIGLNYWENGFRNLTNGKRDVRTVEDIKGLRIRTLENELHIDMWKEMGAIPTPMAFTELFTALEQGVVDGQENPAGNVTSSKFYEVQKYYTKTGHIYNASPFLISKKFWDSLSDKEKEMVTKAADEAKDFQRQLNQEETRTAEEYLKNSGMTVTELSAEEKQAFYEKVQPIYQKYSAQLGEDFVKKLMDANK</sequence>
<gene>
    <name evidence="5" type="ORF">EDM52_20100</name>
</gene>
<feature type="chain" id="PRO_5038873291" evidence="4">
    <location>
        <begin position="29"/>
        <end position="350"/>
    </location>
</feature>
<evidence type="ECO:0000256" key="3">
    <source>
        <dbReference type="ARBA" id="ARBA00022729"/>
    </source>
</evidence>
<dbReference type="PANTHER" id="PTHR33376">
    <property type="match status" value="1"/>
</dbReference>
<comment type="similarity">
    <text evidence="1">Belongs to the bacterial solute-binding protein 7 family.</text>
</comment>
<reference evidence="5 6" key="1">
    <citation type="submission" date="2018-10" db="EMBL/GenBank/DDBJ databases">
        <title>Phylogenomics of Brevibacillus.</title>
        <authorList>
            <person name="Dunlap C."/>
        </authorList>
    </citation>
    <scope>NUCLEOTIDE SEQUENCE [LARGE SCALE GENOMIC DNA]</scope>
    <source>
        <strain evidence="5 6">JCM 12215</strain>
    </source>
</reference>
<evidence type="ECO:0000256" key="1">
    <source>
        <dbReference type="ARBA" id="ARBA00009023"/>
    </source>
</evidence>
<accession>A0A3M8BZ29</accession>
<dbReference type="Gene3D" id="3.40.190.170">
    <property type="entry name" value="Bacterial extracellular solute-binding protein, family 7"/>
    <property type="match status" value="1"/>
</dbReference>
<keyword evidence="3 4" id="KW-0732">Signal</keyword>
<dbReference type="PIRSF" id="PIRSF006470">
    <property type="entry name" value="DctB"/>
    <property type="match status" value="1"/>
</dbReference>
<dbReference type="NCBIfam" id="NF037995">
    <property type="entry name" value="TRAP_S1"/>
    <property type="match status" value="1"/>
</dbReference>
<evidence type="ECO:0000256" key="2">
    <source>
        <dbReference type="ARBA" id="ARBA00022448"/>
    </source>
</evidence>
<dbReference type="InterPro" id="IPR038404">
    <property type="entry name" value="TRAP_DctP_sf"/>
</dbReference>
<dbReference type="EMBL" id="RHHR01000043">
    <property type="protein sequence ID" value="RNB68613.1"/>
    <property type="molecule type" value="Genomic_DNA"/>
</dbReference>
<protein>
    <submittedName>
        <fullName evidence="5">TRAP transporter substrate-binding protein</fullName>
    </submittedName>
</protein>
<organism evidence="5 6">
    <name type="scientific">Brevibacillus invocatus</name>
    <dbReference type="NCBI Taxonomy" id="173959"/>
    <lineage>
        <taxon>Bacteria</taxon>
        <taxon>Bacillati</taxon>
        <taxon>Bacillota</taxon>
        <taxon>Bacilli</taxon>
        <taxon>Bacillales</taxon>
        <taxon>Paenibacillaceae</taxon>
        <taxon>Brevibacillus</taxon>
    </lineage>
</organism>
<dbReference type="Proteomes" id="UP000282028">
    <property type="component" value="Unassembled WGS sequence"/>
</dbReference>
<keyword evidence="6" id="KW-1185">Reference proteome</keyword>
<dbReference type="RefSeq" id="WP_122910733.1">
    <property type="nucleotide sequence ID" value="NZ_CBCSBE010000034.1"/>
</dbReference>
<name>A0A3M8BZ29_9BACL</name>
<dbReference type="GO" id="GO:0030288">
    <property type="term" value="C:outer membrane-bounded periplasmic space"/>
    <property type="evidence" value="ECO:0007669"/>
    <property type="project" value="InterPro"/>
</dbReference>
<dbReference type="NCBIfam" id="TIGR00787">
    <property type="entry name" value="dctP"/>
    <property type="match status" value="1"/>
</dbReference>
<dbReference type="PROSITE" id="PS51257">
    <property type="entry name" value="PROKAR_LIPOPROTEIN"/>
    <property type="match status" value="1"/>
</dbReference>
<comment type="caution">
    <text evidence="5">The sequence shown here is derived from an EMBL/GenBank/DDBJ whole genome shotgun (WGS) entry which is preliminary data.</text>
</comment>
<dbReference type="GO" id="GO:0055085">
    <property type="term" value="P:transmembrane transport"/>
    <property type="evidence" value="ECO:0007669"/>
    <property type="project" value="InterPro"/>
</dbReference>
<dbReference type="Pfam" id="PF03480">
    <property type="entry name" value="DctP"/>
    <property type="match status" value="1"/>
</dbReference>
<dbReference type="InterPro" id="IPR004682">
    <property type="entry name" value="TRAP_DctP"/>
</dbReference>
<evidence type="ECO:0000313" key="6">
    <source>
        <dbReference type="Proteomes" id="UP000282028"/>
    </source>
</evidence>
<evidence type="ECO:0000256" key="4">
    <source>
        <dbReference type="SAM" id="SignalP"/>
    </source>
</evidence>
<dbReference type="AlphaFoldDB" id="A0A3M8BZ29"/>
<dbReference type="CDD" id="cd13679">
    <property type="entry name" value="PBP2_TRAP_YiaO_like"/>
    <property type="match status" value="1"/>
</dbReference>
<keyword evidence="2" id="KW-0813">Transport</keyword>